<protein>
    <submittedName>
        <fullName evidence="3">Peptidoglycan/LPS O-acetylase OafA/YrhL</fullName>
    </submittedName>
</protein>
<dbReference type="InterPro" id="IPR050879">
    <property type="entry name" value="Acyltransferase_3"/>
</dbReference>
<evidence type="ECO:0000313" key="3">
    <source>
        <dbReference type="EMBL" id="RZT41536.1"/>
    </source>
</evidence>
<comment type="caution">
    <text evidence="3">The sequence shown here is derived from an EMBL/GenBank/DDBJ whole genome shotgun (WGS) entry which is preliminary data.</text>
</comment>
<dbReference type="GO" id="GO:0016747">
    <property type="term" value="F:acyltransferase activity, transferring groups other than amino-acyl groups"/>
    <property type="evidence" value="ECO:0007669"/>
    <property type="project" value="InterPro"/>
</dbReference>
<gene>
    <name evidence="3" type="ORF">EV147_0530</name>
</gene>
<evidence type="ECO:0000259" key="2">
    <source>
        <dbReference type="Pfam" id="PF01757"/>
    </source>
</evidence>
<dbReference type="PANTHER" id="PTHR23028">
    <property type="entry name" value="ACETYLTRANSFERASE"/>
    <property type="match status" value="1"/>
</dbReference>
<dbReference type="InterPro" id="IPR002656">
    <property type="entry name" value="Acyl_transf_3_dom"/>
</dbReference>
<accession>A0A4Q7S551</accession>
<dbReference type="RefSeq" id="WP_130389564.1">
    <property type="nucleotide sequence ID" value="NZ_SGXM01000001.1"/>
</dbReference>
<keyword evidence="1" id="KW-0812">Transmembrane</keyword>
<dbReference type="Pfam" id="PF01757">
    <property type="entry name" value="Acyl_transf_3"/>
    <property type="match status" value="1"/>
</dbReference>
<organism evidence="3 4">
    <name type="scientific">Cupriavidus agavae</name>
    <dbReference type="NCBI Taxonomy" id="1001822"/>
    <lineage>
        <taxon>Bacteria</taxon>
        <taxon>Pseudomonadati</taxon>
        <taxon>Pseudomonadota</taxon>
        <taxon>Betaproteobacteria</taxon>
        <taxon>Burkholderiales</taxon>
        <taxon>Burkholderiaceae</taxon>
        <taxon>Cupriavidus</taxon>
    </lineage>
</organism>
<keyword evidence="1" id="KW-0472">Membrane</keyword>
<feature type="transmembrane region" description="Helical" evidence="1">
    <location>
        <begin position="104"/>
        <end position="124"/>
    </location>
</feature>
<keyword evidence="4" id="KW-1185">Reference proteome</keyword>
<feature type="transmembrane region" description="Helical" evidence="1">
    <location>
        <begin position="65"/>
        <end position="83"/>
    </location>
</feature>
<evidence type="ECO:0000256" key="1">
    <source>
        <dbReference type="SAM" id="Phobius"/>
    </source>
</evidence>
<feature type="transmembrane region" description="Helical" evidence="1">
    <location>
        <begin position="206"/>
        <end position="226"/>
    </location>
</feature>
<name>A0A4Q7S551_9BURK</name>
<dbReference type="GO" id="GO:0000271">
    <property type="term" value="P:polysaccharide biosynthetic process"/>
    <property type="evidence" value="ECO:0007669"/>
    <property type="project" value="TreeGrafter"/>
</dbReference>
<dbReference type="Proteomes" id="UP000291078">
    <property type="component" value="Unassembled WGS sequence"/>
</dbReference>
<dbReference type="AlphaFoldDB" id="A0A4Q7S551"/>
<dbReference type="PANTHER" id="PTHR23028:SF53">
    <property type="entry name" value="ACYL_TRANSF_3 DOMAIN-CONTAINING PROTEIN"/>
    <property type="match status" value="1"/>
</dbReference>
<dbReference type="GO" id="GO:0016020">
    <property type="term" value="C:membrane"/>
    <property type="evidence" value="ECO:0007669"/>
    <property type="project" value="TreeGrafter"/>
</dbReference>
<feature type="transmembrane region" description="Helical" evidence="1">
    <location>
        <begin position="265"/>
        <end position="283"/>
    </location>
</feature>
<evidence type="ECO:0000313" key="4">
    <source>
        <dbReference type="Proteomes" id="UP000291078"/>
    </source>
</evidence>
<feature type="domain" description="Acyltransferase 3" evidence="2">
    <location>
        <begin position="34"/>
        <end position="345"/>
    </location>
</feature>
<feature type="transmembrane region" description="Helical" evidence="1">
    <location>
        <begin position="330"/>
        <end position="351"/>
    </location>
</feature>
<feature type="transmembrane region" description="Helical" evidence="1">
    <location>
        <begin position="290"/>
        <end position="310"/>
    </location>
</feature>
<dbReference type="EMBL" id="SGXM01000001">
    <property type="protein sequence ID" value="RZT41536.1"/>
    <property type="molecule type" value="Genomic_DNA"/>
</dbReference>
<feature type="transmembrane region" description="Helical" evidence="1">
    <location>
        <begin position="38"/>
        <end position="59"/>
    </location>
</feature>
<dbReference type="OrthoDB" id="9814807at2"/>
<keyword evidence="1" id="KW-1133">Transmembrane helix</keyword>
<proteinExistence type="predicted"/>
<feature type="transmembrane region" description="Helical" evidence="1">
    <location>
        <begin position="233"/>
        <end position="253"/>
    </location>
</feature>
<sequence length="375" mass="41685">MKQPGLAVTTSTLDVHASARDFHATAISTRAYRPEIDALRAVAVGAVLMSHWLPGFVYLTNWGLAGVYLFFVISGYVITRGLLTEQARNGDRIALRRFFLRRAIRIWPIYYLTIAFTYFIWPGFPDGTVAWHMLFLSNALVSVEGKFLFPVHFWSLSVEQQFYLFWPLLLMLFGRRHLVWACIAMLVISPASRWYLSVEAHNMPAAYYMLSSNLDCLAAGALVATAERSSTRVAILGTNVAGLAGICLLAFTLTMSYVGETAWDVILTGTAIAGISSWLIAWLGRFERRGLALCNPAVLYIGKISYGVYLYHLPVGMYLFTTALGKQSPWIYATVSAISTVALASASWFLIERPLLAATHRAKTWPPCQTGRTGK</sequence>
<reference evidence="3 4" key="1">
    <citation type="journal article" date="2015" name="Stand. Genomic Sci.">
        <title>Genomic Encyclopedia of Bacterial and Archaeal Type Strains, Phase III: the genomes of soil and plant-associated and newly described type strains.</title>
        <authorList>
            <person name="Whitman W.B."/>
            <person name="Woyke T."/>
            <person name="Klenk H.P."/>
            <person name="Zhou Y."/>
            <person name="Lilburn T.G."/>
            <person name="Beck B.J."/>
            <person name="De Vos P."/>
            <person name="Vandamme P."/>
            <person name="Eisen J.A."/>
            <person name="Garrity G."/>
            <person name="Hugenholtz P."/>
            <person name="Kyrpides N.C."/>
        </authorList>
    </citation>
    <scope>NUCLEOTIDE SEQUENCE [LARGE SCALE GENOMIC DNA]</scope>
    <source>
        <strain evidence="3 4">ASC-9842</strain>
    </source>
</reference>